<sequence>MSVEKSVEKDPFRAAKEAEARILKLQAEVNHVKQRIQLSESEERAEIEEYEKKIKENDQEIKSLNQRIHVLQIHKHKGLKGDEQLIAKAFQEHSKEVGIMVGKSGKDAVEILDGKVLDLIKKSNALTHELKVKEKELARLKDQEKDIAWKSYNEFEAEHPESEALRRVRDLENDYQKVEKNLMECQIIRAKYKAIQEQMRQELLDYPKLLEELEDRHRAYQEDVTKLMASEVRAQERRELARREMGHVEAEAARARQEKEMVIAEYSRALRPKQMATQEKSVELRDTEAAEQWRHLKSKQEEELKSYHEAFEKIKEAIGISDINDAESRFLSQKATKEELSELVRKLEQKRNDMQEEVEDLRAKKEAIKGAKLESPQVTLEKELKQAKREQEKQRKRKMAAEAELERIKKLYADVKSGLWQQLQLMEKHLKEEDTDEMTTMPDEDATVIVTKLEDLLEKVFQQLKEEDLDYLKKSLKEEQFIKNIEPTKLVQARPTRKIKPPEEEESSDDEDFEKQRALLKKEAQLYAEMKKKQQGRGRMMML</sequence>
<feature type="coiled-coil region" evidence="1">
    <location>
        <begin position="123"/>
        <end position="258"/>
    </location>
</feature>
<protein>
    <submittedName>
        <fullName evidence="3">Uncharacterized protein</fullName>
    </submittedName>
</protein>
<feature type="region of interest" description="Disordered" evidence="2">
    <location>
        <begin position="491"/>
        <end position="516"/>
    </location>
</feature>
<dbReference type="AlphaFoldDB" id="A0AAV6VPB7"/>
<dbReference type="GO" id="GO:0003341">
    <property type="term" value="P:cilium movement"/>
    <property type="evidence" value="ECO:0007669"/>
    <property type="project" value="InterPro"/>
</dbReference>
<reference evidence="3 4" key="1">
    <citation type="journal article" date="2022" name="Nat. Ecol. Evol.">
        <title>A masculinizing supergene underlies an exaggerated male reproductive morph in a spider.</title>
        <authorList>
            <person name="Hendrickx F."/>
            <person name="De Corte Z."/>
            <person name="Sonet G."/>
            <person name="Van Belleghem S.M."/>
            <person name="Kostlbacher S."/>
            <person name="Vangestel C."/>
        </authorList>
    </citation>
    <scope>NUCLEOTIDE SEQUENCE [LARGE SCALE GENOMIC DNA]</scope>
    <source>
        <strain evidence="3">W744_W776</strain>
    </source>
</reference>
<evidence type="ECO:0000313" key="4">
    <source>
        <dbReference type="Proteomes" id="UP000827092"/>
    </source>
</evidence>
<proteinExistence type="predicted"/>
<dbReference type="PANTHER" id="PTHR46518:SF1">
    <property type="entry name" value="OUTER DYNEIN ARM-DOCKING COMPLEX SUBUNIT 3"/>
    <property type="match status" value="1"/>
</dbReference>
<keyword evidence="1" id="KW-0175">Coiled coil</keyword>
<feature type="region of interest" description="Disordered" evidence="2">
    <location>
        <begin position="379"/>
        <end position="400"/>
    </location>
</feature>
<evidence type="ECO:0000256" key="1">
    <source>
        <dbReference type="SAM" id="Coils"/>
    </source>
</evidence>
<evidence type="ECO:0000256" key="2">
    <source>
        <dbReference type="SAM" id="MobiDB-lite"/>
    </source>
</evidence>
<gene>
    <name evidence="3" type="ORF">JTE90_001646</name>
</gene>
<evidence type="ECO:0000313" key="3">
    <source>
        <dbReference type="EMBL" id="KAG8197724.1"/>
    </source>
</evidence>
<dbReference type="PANTHER" id="PTHR46518">
    <property type="entry name" value="COILED-COIL DOMAIN-CONTAINING PROTEIN 151"/>
    <property type="match status" value="1"/>
</dbReference>
<dbReference type="GO" id="GO:0036064">
    <property type="term" value="C:ciliary basal body"/>
    <property type="evidence" value="ECO:0007669"/>
    <property type="project" value="TreeGrafter"/>
</dbReference>
<dbReference type="InterPro" id="IPR033192">
    <property type="entry name" value="ODAD3"/>
</dbReference>
<feature type="compositionally biased region" description="Basic and acidic residues" evidence="2">
    <location>
        <begin position="380"/>
        <end position="400"/>
    </location>
</feature>
<keyword evidence="4" id="KW-1185">Reference proteome</keyword>
<organism evidence="3 4">
    <name type="scientific">Oedothorax gibbosus</name>
    <dbReference type="NCBI Taxonomy" id="931172"/>
    <lineage>
        <taxon>Eukaryota</taxon>
        <taxon>Metazoa</taxon>
        <taxon>Ecdysozoa</taxon>
        <taxon>Arthropoda</taxon>
        <taxon>Chelicerata</taxon>
        <taxon>Arachnida</taxon>
        <taxon>Araneae</taxon>
        <taxon>Araneomorphae</taxon>
        <taxon>Entelegynae</taxon>
        <taxon>Araneoidea</taxon>
        <taxon>Linyphiidae</taxon>
        <taxon>Erigoninae</taxon>
        <taxon>Oedothorax</taxon>
    </lineage>
</organism>
<feature type="coiled-coil region" evidence="1">
    <location>
        <begin position="15"/>
        <end position="67"/>
    </location>
</feature>
<accession>A0AAV6VPB7</accession>
<comment type="caution">
    <text evidence="3">The sequence shown here is derived from an EMBL/GenBank/DDBJ whole genome shotgun (WGS) entry which is preliminary data.</text>
</comment>
<dbReference type="EMBL" id="JAFNEN010000052">
    <property type="protein sequence ID" value="KAG8197724.1"/>
    <property type="molecule type" value="Genomic_DNA"/>
</dbReference>
<dbReference type="GO" id="GO:0035253">
    <property type="term" value="C:ciliary rootlet"/>
    <property type="evidence" value="ECO:0007669"/>
    <property type="project" value="TreeGrafter"/>
</dbReference>
<feature type="compositionally biased region" description="Acidic residues" evidence="2">
    <location>
        <begin position="503"/>
        <end position="513"/>
    </location>
</feature>
<dbReference type="GO" id="GO:0097542">
    <property type="term" value="C:ciliary tip"/>
    <property type="evidence" value="ECO:0007669"/>
    <property type="project" value="TreeGrafter"/>
</dbReference>
<dbReference type="Proteomes" id="UP000827092">
    <property type="component" value="Unassembled WGS sequence"/>
</dbReference>
<name>A0AAV6VPB7_9ARAC</name>
<dbReference type="GO" id="GO:0036158">
    <property type="term" value="P:outer dynein arm assembly"/>
    <property type="evidence" value="ECO:0007669"/>
    <property type="project" value="InterPro"/>
</dbReference>